<organism evidence="1 2">
    <name type="scientific">Coniosporium tulheliwenetii</name>
    <dbReference type="NCBI Taxonomy" id="3383036"/>
    <lineage>
        <taxon>Eukaryota</taxon>
        <taxon>Fungi</taxon>
        <taxon>Dikarya</taxon>
        <taxon>Ascomycota</taxon>
        <taxon>Pezizomycotina</taxon>
        <taxon>Dothideomycetes</taxon>
        <taxon>Dothideomycetes incertae sedis</taxon>
        <taxon>Coniosporium</taxon>
    </lineage>
</organism>
<comment type="caution">
    <text evidence="1">The sequence shown here is derived from an EMBL/GenBank/DDBJ whole genome shotgun (WGS) entry which is preliminary data.</text>
</comment>
<reference evidence="1" key="1">
    <citation type="submission" date="2022-10" db="EMBL/GenBank/DDBJ databases">
        <title>Culturing micro-colonial fungi from biological soil crusts in the Mojave desert and describing Neophaeococcomyces mojavensis, and introducing the new genera and species Taxawa tesnikishii.</title>
        <authorList>
            <person name="Kurbessoian T."/>
            <person name="Stajich J.E."/>
        </authorList>
    </citation>
    <scope>NUCLEOTIDE SEQUENCE</scope>
    <source>
        <strain evidence="1">JES_115</strain>
    </source>
</reference>
<name>A0ACC2YV03_9PEZI</name>
<gene>
    <name evidence="1" type="ORF">H2199_006683</name>
</gene>
<evidence type="ECO:0000313" key="2">
    <source>
        <dbReference type="Proteomes" id="UP001172680"/>
    </source>
</evidence>
<dbReference type="Proteomes" id="UP001172680">
    <property type="component" value="Unassembled WGS sequence"/>
</dbReference>
<sequence>MALGGALKQIIWLLFICSAEVPIYLSAAIGGLNTAADTANTLLFLWVPRFRNSVSSYLGIPLYAIGIYLELASELQRRAFNTGLFALARHINYTGFALWRAGYAMAAAGVPWSIVTGGFFLWDFASRAVPSLEGYMREKYGEEWREVERRAKCRHSVMMFRSVRPSGEKCKSTKLEAMGKLATTSKRNTGRRGGWIFPSGSTIADLGETEGEICEQLVGQDERPGWERREGKEAREMP</sequence>
<accession>A0ACC2YV03</accession>
<proteinExistence type="predicted"/>
<keyword evidence="2" id="KW-1185">Reference proteome</keyword>
<protein>
    <submittedName>
        <fullName evidence="1">Uncharacterized protein</fullName>
    </submittedName>
</protein>
<evidence type="ECO:0000313" key="1">
    <source>
        <dbReference type="EMBL" id="KAJ9638823.1"/>
    </source>
</evidence>
<dbReference type="EMBL" id="JAPDRP010000020">
    <property type="protein sequence ID" value="KAJ9638823.1"/>
    <property type="molecule type" value="Genomic_DNA"/>
</dbReference>